<keyword evidence="2" id="KW-1185">Reference proteome</keyword>
<dbReference type="Proteomes" id="UP000276133">
    <property type="component" value="Unassembled WGS sequence"/>
</dbReference>
<gene>
    <name evidence="1" type="ORF">BpHYR1_054321</name>
</gene>
<evidence type="ECO:0000313" key="2">
    <source>
        <dbReference type="Proteomes" id="UP000276133"/>
    </source>
</evidence>
<protein>
    <submittedName>
        <fullName evidence="1">Uncharacterized protein</fullName>
    </submittedName>
</protein>
<dbReference type="EMBL" id="REGN01007742">
    <property type="protein sequence ID" value="RNA05389.1"/>
    <property type="molecule type" value="Genomic_DNA"/>
</dbReference>
<proteinExistence type="predicted"/>
<accession>A0A3M7Q2J1</accession>
<name>A0A3M7Q2J1_BRAPC</name>
<comment type="caution">
    <text evidence="1">The sequence shown here is derived from an EMBL/GenBank/DDBJ whole genome shotgun (WGS) entry which is preliminary data.</text>
</comment>
<sequence length="136" mass="16099">MEKKNYEILHVSNKSKILVGLKTMGFYFINFIYIQCSKNLSTSSPFFNIIISFINFDSNVKLENKKVNKKQNRIKGSQNSNIYVFKFQYAVIVSFKSLCMYRFSANKFLMERINNSRRNFISNHPFGSYSKFNSKY</sequence>
<reference evidence="1 2" key="1">
    <citation type="journal article" date="2018" name="Sci. Rep.">
        <title>Genomic signatures of local adaptation to the degree of environmental predictability in rotifers.</title>
        <authorList>
            <person name="Franch-Gras L."/>
            <person name="Hahn C."/>
            <person name="Garcia-Roger E.M."/>
            <person name="Carmona M.J."/>
            <person name="Serra M."/>
            <person name="Gomez A."/>
        </authorList>
    </citation>
    <scope>NUCLEOTIDE SEQUENCE [LARGE SCALE GENOMIC DNA]</scope>
    <source>
        <strain evidence="1">HYR1</strain>
    </source>
</reference>
<evidence type="ECO:0000313" key="1">
    <source>
        <dbReference type="EMBL" id="RNA05389.1"/>
    </source>
</evidence>
<organism evidence="1 2">
    <name type="scientific">Brachionus plicatilis</name>
    <name type="common">Marine rotifer</name>
    <name type="synonym">Brachionus muelleri</name>
    <dbReference type="NCBI Taxonomy" id="10195"/>
    <lineage>
        <taxon>Eukaryota</taxon>
        <taxon>Metazoa</taxon>
        <taxon>Spiralia</taxon>
        <taxon>Gnathifera</taxon>
        <taxon>Rotifera</taxon>
        <taxon>Eurotatoria</taxon>
        <taxon>Monogononta</taxon>
        <taxon>Pseudotrocha</taxon>
        <taxon>Ploima</taxon>
        <taxon>Brachionidae</taxon>
        <taxon>Brachionus</taxon>
    </lineage>
</organism>
<dbReference type="AlphaFoldDB" id="A0A3M7Q2J1"/>